<evidence type="ECO:0000256" key="4">
    <source>
        <dbReference type="ARBA" id="ARBA00022753"/>
    </source>
</evidence>
<dbReference type="GO" id="GO:0031902">
    <property type="term" value="C:late endosome membrane"/>
    <property type="evidence" value="ECO:0007669"/>
    <property type="project" value="TreeGrafter"/>
</dbReference>
<keyword evidence="3 11" id="KW-0732">Signal</keyword>
<feature type="region of interest" description="Disordered" evidence="9">
    <location>
        <begin position="22"/>
        <end position="98"/>
    </location>
</feature>
<feature type="signal peptide" evidence="11">
    <location>
        <begin position="1"/>
        <end position="20"/>
    </location>
</feature>
<dbReference type="Pfam" id="PF01299">
    <property type="entry name" value="Lamp2-like_luminal"/>
    <property type="match status" value="1"/>
</dbReference>
<keyword evidence="14" id="KW-1185">Reference proteome</keyword>
<keyword evidence="4" id="KW-0967">Endosome</keyword>
<name>A0A3Q2ZUR8_KRYMA</name>
<dbReference type="InterPro" id="IPR002000">
    <property type="entry name" value="Lysosome-assoc_membr_glycop"/>
</dbReference>
<reference evidence="13" key="2">
    <citation type="submission" date="2025-09" db="UniProtKB">
        <authorList>
            <consortium name="Ensembl"/>
        </authorList>
    </citation>
    <scope>IDENTIFICATION</scope>
</reference>
<feature type="compositionally biased region" description="Low complexity" evidence="9">
    <location>
        <begin position="39"/>
        <end position="86"/>
    </location>
</feature>
<dbReference type="PRINTS" id="PR00336">
    <property type="entry name" value="LYSASSOCTDMP"/>
</dbReference>
<evidence type="ECO:0000256" key="10">
    <source>
        <dbReference type="SAM" id="Phobius"/>
    </source>
</evidence>
<sequence>MKTAVLICLACCALSALSLAGDSKKNDPSSSMAPAKQFTAASTTTKAPTTTTTKAPNTTTTTTKAPTTTTTKAPNTTTTTTTTTAAPPAPSPTPPTNLTVGNYNVTNGKQICLMAHMALQIKLANGIFIVQPKDTNAKGTCDKTTANLTLTFKEGNITFLFNKSVANNTVYVGALSFSLSYPFMKTVAKPYNAKNVSTHLFPTKIGHSYSCKNETIFMGSGLYLEVSQNQIQAFNITKDTFGSPDLCPADQSNYKIAIAVGVTLLILVVIVVVVYLLSRRKRTSGYQSL</sequence>
<evidence type="ECO:0000313" key="13">
    <source>
        <dbReference type="Ensembl" id="ENSKMAP00000007548.1"/>
    </source>
</evidence>
<accession>A0A3Q2ZUR8</accession>
<organism evidence="13 14">
    <name type="scientific">Kryptolebias marmoratus</name>
    <name type="common">Mangrove killifish</name>
    <name type="synonym">Rivulus marmoratus</name>
    <dbReference type="NCBI Taxonomy" id="37003"/>
    <lineage>
        <taxon>Eukaryota</taxon>
        <taxon>Metazoa</taxon>
        <taxon>Chordata</taxon>
        <taxon>Craniata</taxon>
        <taxon>Vertebrata</taxon>
        <taxon>Euteleostomi</taxon>
        <taxon>Actinopterygii</taxon>
        <taxon>Neopterygii</taxon>
        <taxon>Teleostei</taxon>
        <taxon>Neoteleostei</taxon>
        <taxon>Acanthomorphata</taxon>
        <taxon>Ovalentaria</taxon>
        <taxon>Atherinomorphae</taxon>
        <taxon>Cyprinodontiformes</taxon>
        <taxon>Rivulidae</taxon>
        <taxon>Kryptolebias</taxon>
    </lineage>
</organism>
<dbReference type="GO" id="GO:0072594">
    <property type="term" value="P:establishment of protein localization to organelle"/>
    <property type="evidence" value="ECO:0007669"/>
    <property type="project" value="TreeGrafter"/>
</dbReference>
<feature type="domain" description="Lysosome-associated membrane glycoprotein 2-like luminal" evidence="12">
    <location>
        <begin position="99"/>
        <end position="236"/>
    </location>
</feature>
<dbReference type="OMA" id="TTKHPNT"/>
<dbReference type="PANTHER" id="PTHR11506">
    <property type="entry name" value="LYSOSOME-ASSOCIATED MEMBRANE GLYCOPROTEIN"/>
    <property type="match status" value="1"/>
</dbReference>
<proteinExistence type="inferred from homology"/>
<evidence type="ECO:0000313" key="14">
    <source>
        <dbReference type="Proteomes" id="UP000264800"/>
    </source>
</evidence>
<evidence type="ECO:0000256" key="5">
    <source>
        <dbReference type="ARBA" id="ARBA00022989"/>
    </source>
</evidence>
<feature type="transmembrane region" description="Helical" evidence="10">
    <location>
        <begin position="256"/>
        <end position="277"/>
    </location>
</feature>
<evidence type="ECO:0000256" key="9">
    <source>
        <dbReference type="SAM" id="MobiDB-lite"/>
    </source>
</evidence>
<keyword evidence="7" id="KW-0325">Glycoprotein</keyword>
<reference evidence="13" key="1">
    <citation type="submission" date="2025-08" db="UniProtKB">
        <authorList>
            <consortium name="Ensembl"/>
        </authorList>
    </citation>
    <scope>IDENTIFICATION</scope>
</reference>
<evidence type="ECO:0000256" key="7">
    <source>
        <dbReference type="ARBA" id="ARBA00023180"/>
    </source>
</evidence>
<dbReference type="AlphaFoldDB" id="A0A3Q2ZUR8"/>
<keyword evidence="2 8" id="KW-0812">Transmembrane</keyword>
<protein>
    <submittedName>
        <fullName evidence="13">Macrosialin-like</fullName>
    </submittedName>
</protein>
<dbReference type="STRING" id="37003.ENSKMAP00000007548"/>
<feature type="chain" id="PRO_5018665957" evidence="11">
    <location>
        <begin position="21"/>
        <end position="289"/>
    </location>
</feature>
<evidence type="ECO:0000256" key="6">
    <source>
        <dbReference type="ARBA" id="ARBA00023136"/>
    </source>
</evidence>
<evidence type="ECO:0000256" key="1">
    <source>
        <dbReference type="ARBA" id="ARBA00004530"/>
    </source>
</evidence>
<dbReference type="GO" id="GO:0005886">
    <property type="term" value="C:plasma membrane"/>
    <property type="evidence" value="ECO:0007669"/>
    <property type="project" value="TreeGrafter"/>
</dbReference>
<comment type="caution">
    <text evidence="8">Lacks conserved residue(s) required for the propagation of feature annotation.</text>
</comment>
<evidence type="ECO:0000256" key="3">
    <source>
        <dbReference type="ARBA" id="ARBA00022729"/>
    </source>
</evidence>
<evidence type="ECO:0000256" key="8">
    <source>
        <dbReference type="PROSITE-ProRule" id="PRU00740"/>
    </source>
</evidence>
<dbReference type="GO" id="GO:0005765">
    <property type="term" value="C:lysosomal membrane"/>
    <property type="evidence" value="ECO:0007669"/>
    <property type="project" value="UniProtKB-SubCell"/>
</dbReference>
<dbReference type="InterPro" id="IPR048528">
    <property type="entry name" value="Lamp2-like_luminal"/>
</dbReference>
<dbReference type="Proteomes" id="UP000264800">
    <property type="component" value="Unplaced"/>
</dbReference>
<comment type="subcellular location">
    <subcellularLocation>
        <location evidence="1">Endosome membrane</location>
        <topology evidence="1">Single-pass type I membrane protein</topology>
    </subcellularLocation>
    <subcellularLocation>
        <location evidence="8">Lysosome membrane</location>
        <topology evidence="8">Single-pass type I membrane protein</topology>
    </subcellularLocation>
</comment>
<dbReference type="Ensembl" id="ENSKMAT00000007668.1">
    <property type="protein sequence ID" value="ENSKMAP00000007548.1"/>
    <property type="gene ID" value="ENSKMAG00000005679.1"/>
</dbReference>
<comment type="similarity">
    <text evidence="8">Belongs to the LAMP family.</text>
</comment>
<evidence type="ECO:0000256" key="11">
    <source>
        <dbReference type="SAM" id="SignalP"/>
    </source>
</evidence>
<dbReference type="GeneTree" id="ENSGT00940000169954"/>
<keyword evidence="5 10" id="KW-1133">Transmembrane helix</keyword>
<keyword evidence="8" id="KW-0458">Lysosome</keyword>
<evidence type="ECO:0000259" key="12">
    <source>
        <dbReference type="Pfam" id="PF01299"/>
    </source>
</evidence>
<dbReference type="PROSITE" id="PS51407">
    <property type="entry name" value="LAMP_3"/>
    <property type="match status" value="1"/>
</dbReference>
<dbReference type="PANTHER" id="PTHR11506:SF2">
    <property type="entry name" value="MACROSIALIN"/>
    <property type="match status" value="1"/>
</dbReference>
<evidence type="ECO:0000256" key="2">
    <source>
        <dbReference type="ARBA" id="ARBA00022692"/>
    </source>
</evidence>
<dbReference type="Gene3D" id="2.40.160.110">
    <property type="match status" value="1"/>
</dbReference>
<keyword evidence="6 8" id="KW-0472">Membrane</keyword>